<accession>A0AAF0Y5F4</accession>
<gene>
    <name evidence="2" type="ORF">LOC62_01G001570</name>
</gene>
<keyword evidence="3" id="KW-1185">Reference proteome</keyword>
<evidence type="ECO:0000313" key="2">
    <source>
        <dbReference type="EMBL" id="WOO78016.1"/>
    </source>
</evidence>
<keyword evidence="1" id="KW-0472">Membrane</keyword>
<feature type="transmembrane region" description="Helical" evidence="1">
    <location>
        <begin position="57"/>
        <end position="78"/>
    </location>
</feature>
<dbReference type="EMBL" id="CP086714">
    <property type="protein sequence ID" value="WOO78016.1"/>
    <property type="molecule type" value="Genomic_DNA"/>
</dbReference>
<organism evidence="2 3">
    <name type="scientific">Vanrija pseudolonga</name>
    <dbReference type="NCBI Taxonomy" id="143232"/>
    <lineage>
        <taxon>Eukaryota</taxon>
        <taxon>Fungi</taxon>
        <taxon>Dikarya</taxon>
        <taxon>Basidiomycota</taxon>
        <taxon>Agaricomycotina</taxon>
        <taxon>Tremellomycetes</taxon>
        <taxon>Trichosporonales</taxon>
        <taxon>Trichosporonaceae</taxon>
        <taxon>Vanrija</taxon>
    </lineage>
</organism>
<dbReference type="GeneID" id="87804825"/>
<feature type="transmembrane region" description="Helical" evidence="1">
    <location>
        <begin position="7"/>
        <end position="30"/>
    </location>
</feature>
<dbReference type="AlphaFoldDB" id="A0AAF0Y5F4"/>
<dbReference type="RefSeq" id="XP_062624048.1">
    <property type="nucleotide sequence ID" value="XM_062768064.1"/>
</dbReference>
<evidence type="ECO:0000256" key="1">
    <source>
        <dbReference type="SAM" id="Phobius"/>
    </source>
</evidence>
<name>A0AAF0Y5F4_9TREE</name>
<keyword evidence="1" id="KW-0812">Transmembrane</keyword>
<dbReference type="Proteomes" id="UP000827549">
    <property type="component" value="Chromosome 1"/>
</dbReference>
<reference evidence="2" key="1">
    <citation type="submission" date="2023-10" db="EMBL/GenBank/DDBJ databases">
        <authorList>
            <person name="Noh H."/>
        </authorList>
    </citation>
    <scope>NUCLEOTIDE SEQUENCE</scope>
    <source>
        <strain evidence="2">DUCC4014</strain>
    </source>
</reference>
<keyword evidence="1" id="KW-1133">Transmembrane helix</keyword>
<proteinExistence type="predicted"/>
<protein>
    <submittedName>
        <fullName evidence="2">Uncharacterized protein</fullName>
    </submittedName>
</protein>
<evidence type="ECO:0000313" key="3">
    <source>
        <dbReference type="Proteomes" id="UP000827549"/>
    </source>
</evidence>
<sequence length="103" mass="11501">MTTSRLTLAWIAAYQLLLWAAVYYGTYLFATGTELGQVLVDDWLAWYRSFDPLWRHLIKAAAALAVVPVTLMWPNILIGSRYIIDTIKFGAGLAKPKVGGRVV</sequence>